<comment type="caution">
    <text evidence="6">The sequence shown here is derived from an EMBL/GenBank/DDBJ whole genome shotgun (WGS) entry which is preliminary data.</text>
</comment>
<dbReference type="InterPro" id="IPR012337">
    <property type="entry name" value="RNaseH-like_sf"/>
</dbReference>
<sequence length="426" mass="49913">MNYYDLIPLILTQLHKRINSDEFLERFRRPNSFVRYRKLTLKQVVAYLIHSKKRSMDIELSDLQRQLPDIDFPDVSRQAVSKARKGILPDLFKELLDKQVEMVYTHLDCPKNWFGYRVFAVDGSTLEIPLSNDTSAEFGAITSCNNHDVFWVEGLLSTIYDVFLDQIIDGQIYTKAAGERDPAREHWTRLQELNLADNALLIFDRGYYSKELYEDLVSNGCNVLMRLRKDNKFCKLGSDDFSWTATSTNGKPILYRVVKVPLPQKSKEANEYLVTNIINPSISPSLLYNLYFERWNIETKYRELKDWWELEEFTGTSCNSIEQELYINLLFSNIAALVKTEADNIVREKAFVKNKWAYQAKRTFIIGEVKALMPKFLFMSMEILPVIMNLIIKASKKRSQIHPGRCYERSKKNRDRKHIHTRKSVL</sequence>
<dbReference type="InterPro" id="IPR047952">
    <property type="entry name" value="Transpos_IS4"/>
</dbReference>
<dbReference type="SUPFAM" id="SSF53098">
    <property type="entry name" value="Ribonuclease H-like"/>
    <property type="match status" value="1"/>
</dbReference>
<name>A0ABR7ILQ4_9FIRM</name>
<evidence type="ECO:0000259" key="5">
    <source>
        <dbReference type="Pfam" id="PF01609"/>
    </source>
</evidence>
<protein>
    <submittedName>
        <fullName evidence="6">IS4 family transposase</fullName>
    </submittedName>
</protein>
<dbReference type="InterPro" id="IPR002559">
    <property type="entry name" value="Transposase_11"/>
</dbReference>
<evidence type="ECO:0000313" key="7">
    <source>
        <dbReference type="Proteomes" id="UP000649826"/>
    </source>
</evidence>
<keyword evidence="7" id="KW-1185">Reference proteome</keyword>
<evidence type="ECO:0000256" key="2">
    <source>
        <dbReference type="ARBA" id="ARBA00022578"/>
    </source>
</evidence>
<gene>
    <name evidence="6" type="ORF">H8Z82_15205</name>
</gene>
<dbReference type="RefSeq" id="WP_186995572.1">
    <property type="nucleotide sequence ID" value="NZ_JACOQG010000037.1"/>
</dbReference>
<keyword evidence="2" id="KW-0815">Transposition</keyword>
<dbReference type="Proteomes" id="UP000649826">
    <property type="component" value="Unassembled WGS sequence"/>
</dbReference>
<dbReference type="PANTHER" id="PTHR33258:SF1">
    <property type="entry name" value="TRANSPOSASE INSL FOR INSERTION SEQUENCE ELEMENT IS186A-RELATED"/>
    <property type="match status" value="1"/>
</dbReference>
<feature type="domain" description="Transposase IS4-like" evidence="5">
    <location>
        <begin position="113"/>
        <end position="333"/>
    </location>
</feature>
<proteinExistence type="inferred from homology"/>
<dbReference type="Pfam" id="PF01609">
    <property type="entry name" value="DDE_Tnp_1"/>
    <property type="match status" value="1"/>
</dbReference>
<dbReference type="NCBIfam" id="NF033592">
    <property type="entry name" value="transpos_IS4_1"/>
    <property type="match status" value="1"/>
</dbReference>
<organism evidence="6 7">
    <name type="scientific">Blautia difficilis</name>
    <dbReference type="NCBI Taxonomy" id="2763027"/>
    <lineage>
        <taxon>Bacteria</taxon>
        <taxon>Bacillati</taxon>
        <taxon>Bacillota</taxon>
        <taxon>Clostridia</taxon>
        <taxon>Lachnospirales</taxon>
        <taxon>Lachnospiraceae</taxon>
        <taxon>Blautia</taxon>
    </lineage>
</organism>
<evidence type="ECO:0000256" key="3">
    <source>
        <dbReference type="ARBA" id="ARBA00023125"/>
    </source>
</evidence>
<dbReference type="PANTHER" id="PTHR33258">
    <property type="entry name" value="TRANSPOSASE INSL FOR INSERTION SEQUENCE ELEMENT IS186A-RELATED"/>
    <property type="match status" value="1"/>
</dbReference>
<evidence type="ECO:0000256" key="4">
    <source>
        <dbReference type="ARBA" id="ARBA00023172"/>
    </source>
</evidence>
<evidence type="ECO:0000313" key="6">
    <source>
        <dbReference type="EMBL" id="MBC5780966.1"/>
    </source>
</evidence>
<accession>A0ABR7ILQ4</accession>
<dbReference type="EMBL" id="JACOQG010000037">
    <property type="protein sequence ID" value="MBC5780966.1"/>
    <property type="molecule type" value="Genomic_DNA"/>
</dbReference>
<keyword evidence="3" id="KW-0238">DNA-binding</keyword>
<keyword evidence="4" id="KW-0233">DNA recombination</keyword>
<reference evidence="6 7" key="1">
    <citation type="submission" date="2020-08" db="EMBL/GenBank/DDBJ databases">
        <title>Genome public.</title>
        <authorList>
            <person name="Liu C."/>
            <person name="Sun Q."/>
        </authorList>
    </citation>
    <scope>NUCLEOTIDE SEQUENCE [LARGE SCALE GENOMIC DNA]</scope>
    <source>
        <strain evidence="6 7">M29</strain>
    </source>
</reference>
<comment type="similarity">
    <text evidence="1">Belongs to the transposase 11 family.</text>
</comment>
<evidence type="ECO:0000256" key="1">
    <source>
        <dbReference type="ARBA" id="ARBA00010075"/>
    </source>
</evidence>